<sequence>MCYIIIRQKDWRRPVSLVVFDLSLVILHHHVILIFASNWNIQTKYRKHLSDSTKLPNQPLQKTALSRMLQFSHI</sequence>
<evidence type="ECO:0000313" key="3">
    <source>
        <dbReference type="Proteomes" id="UP000019335"/>
    </source>
</evidence>
<evidence type="ECO:0000313" key="2">
    <source>
        <dbReference type="EMBL" id="EWM20274.1"/>
    </source>
</evidence>
<organism evidence="2 3">
    <name type="scientific">Nannochloropsis gaditana</name>
    <dbReference type="NCBI Taxonomy" id="72520"/>
    <lineage>
        <taxon>Eukaryota</taxon>
        <taxon>Sar</taxon>
        <taxon>Stramenopiles</taxon>
        <taxon>Ochrophyta</taxon>
        <taxon>Eustigmatophyceae</taxon>
        <taxon>Eustigmatales</taxon>
        <taxon>Monodopsidaceae</taxon>
        <taxon>Nannochloropsis</taxon>
    </lineage>
</organism>
<proteinExistence type="predicted"/>
<accession>W7TH41</accession>
<gene>
    <name evidence="2" type="ORF">Naga_100167g17</name>
</gene>
<dbReference type="EMBL" id="AZIL01003255">
    <property type="protein sequence ID" value="EWM20274.1"/>
    <property type="molecule type" value="Genomic_DNA"/>
</dbReference>
<reference evidence="2 3" key="1">
    <citation type="journal article" date="2014" name="Mol. Plant">
        <title>Chromosome Scale Genome Assembly and Transcriptome Profiling of Nannochloropsis gaditana in Nitrogen Depletion.</title>
        <authorList>
            <person name="Corteggiani Carpinelli E."/>
            <person name="Telatin A."/>
            <person name="Vitulo N."/>
            <person name="Forcato C."/>
            <person name="D'Angelo M."/>
            <person name="Schiavon R."/>
            <person name="Vezzi A."/>
            <person name="Giacometti G.M."/>
            <person name="Morosinotto T."/>
            <person name="Valle G."/>
        </authorList>
    </citation>
    <scope>NUCLEOTIDE SEQUENCE [LARGE SCALE GENOMIC DNA]</scope>
    <source>
        <strain evidence="2 3">B-31</strain>
    </source>
</reference>
<evidence type="ECO:0000256" key="1">
    <source>
        <dbReference type="SAM" id="Phobius"/>
    </source>
</evidence>
<name>W7TH41_9STRA</name>
<protein>
    <submittedName>
        <fullName evidence="2">Uncharacterized protein</fullName>
    </submittedName>
</protein>
<feature type="transmembrane region" description="Helical" evidence="1">
    <location>
        <begin position="17"/>
        <end position="39"/>
    </location>
</feature>
<comment type="caution">
    <text evidence="2">The sequence shown here is derived from an EMBL/GenBank/DDBJ whole genome shotgun (WGS) entry which is preliminary data.</text>
</comment>
<keyword evidence="3" id="KW-1185">Reference proteome</keyword>
<keyword evidence="1" id="KW-0812">Transmembrane</keyword>
<keyword evidence="1" id="KW-1133">Transmembrane helix</keyword>
<dbReference type="Proteomes" id="UP000019335">
    <property type="component" value="Unassembled WGS sequence"/>
</dbReference>
<dbReference type="AlphaFoldDB" id="W7TH41"/>
<keyword evidence="1" id="KW-0472">Membrane</keyword>